<feature type="domain" description="PE-PPE" evidence="2">
    <location>
        <begin position="82"/>
        <end position="187"/>
    </location>
</feature>
<dbReference type="Pfam" id="PF08237">
    <property type="entry name" value="PE-PPE"/>
    <property type="match status" value="1"/>
</dbReference>
<dbReference type="SUPFAM" id="SSF53474">
    <property type="entry name" value="alpha/beta-Hydrolases"/>
    <property type="match status" value="1"/>
</dbReference>
<evidence type="ECO:0000313" key="4">
    <source>
        <dbReference type="Proteomes" id="UP000320095"/>
    </source>
</evidence>
<dbReference type="Gene3D" id="3.40.50.1820">
    <property type="entry name" value="alpha/beta hydrolase"/>
    <property type="match status" value="1"/>
</dbReference>
<reference evidence="3 4" key="1">
    <citation type="journal article" date="2019" name="Environ. Microbiol.">
        <title>Species interactions and distinct microbial communities in high Arctic permafrost affected cryosols are associated with the CH4 and CO2 gas fluxes.</title>
        <authorList>
            <person name="Altshuler I."/>
            <person name="Hamel J."/>
            <person name="Turney S."/>
            <person name="Magnuson E."/>
            <person name="Levesque R."/>
            <person name="Greer C."/>
            <person name="Whyte L.G."/>
        </authorList>
    </citation>
    <scope>NUCLEOTIDE SEQUENCE [LARGE SCALE GENOMIC DNA]</scope>
    <source>
        <strain evidence="3 4">S5.20</strain>
    </source>
</reference>
<dbReference type="Proteomes" id="UP000320095">
    <property type="component" value="Unassembled WGS sequence"/>
</dbReference>
<dbReference type="RefSeq" id="WP_140693892.1">
    <property type="nucleotide sequence ID" value="NZ_RCZG01000007.1"/>
</dbReference>
<keyword evidence="4" id="KW-1185">Reference proteome</keyword>
<keyword evidence="1" id="KW-0732">Signal</keyword>
<evidence type="ECO:0000256" key="1">
    <source>
        <dbReference type="SAM" id="SignalP"/>
    </source>
</evidence>
<dbReference type="InterPro" id="IPR013228">
    <property type="entry name" value="PE-PPE_C"/>
</dbReference>
<comment type="caution">
    <text evidence="3">The sequence shown here is derived from an EMBL/GenBank/DDBJ whole genome shotgun (WGS) entry which is preliminary data.</text>
</comment>
<dbReference type="InterPro" id="IPR029058">
    <property type="entry name" value="AB_hydrolase_fold"/>
</dbReference>
<name>A0A502E5J8_9MYCO</name>
<dbReference type="OrthoDB" id="4371169at2"/>
<sequence length="237" mass="25688">MKTRLMMVATAVALLLGMSHVAAHADVDDGAGSGSRVAVLAGAFAQPERTMQQLHGSVCAAPNTCEPLYYLNLGTLGPTIGQASLDDGVTKLDQWIRTTPGPKIVFGHSLGASVIYRWLRQHSFDPSAPPPSELRFITTGAPERRGTGYVWTDPEGKNQYRAREGFGIPANTPYRVVDVCRKWDGFCYFIPGDQRSLDGQMSKRHTDYSDIDLNDPANQVDVEGNVTEVLVPTPGLG</sequence>
<evidence type="ECO:0000313" key="3">
    <source>
        <dbReference type="EMBL" id="TPG32767.1"/>
    </source>
</evidence>
<proteinExistence type="predicted"/>
<dbReference type="EMBL" id="RCZG01000007">
    <property type="protein sequence ID" value="TPG32767.1"/>
    <property type="molecule type" value="Genomic_DNA"/>
</dbReference>
<protein>
    <submittedName>
        <fullName evidence="3">PE-PPE domain-containing protein</fullName>
    </submittedName>
</protein>
<gene>
    <name evidence="3" type="ORF">EAH80_18375</name>
</gene>
<accession>A0A502E5J8</accession>
<dbReference type="AlphaFoldDB" id="A0A502E5J8"/>
<organism evidence="3 4">
    <name type="scientific">Mycolicibacterium hodleri</name>
    <dbReference type="NCBI Taxonomy" id="49897"/>
    <lineage>
        <taxon>Bacteria</taxon>
        <taxon>Bacillati</taxon>
        <taxon>Actinomycetota</taxon>
        <taxon>Actinomycetes</taxon>
        <taxon>Mycobacteriales</taxon>
        <taxon>Mycobacteriaceae</taxon>
        <taxon>Mycolicibacterium</taxon>
    </lineage>
</organism>
<evidence type="ECO:0000259" key="2">
    <source>
        <dbReference type="Pfam" id="PF08237"/>
    </source>
</evidence>
<feature type="signal peptide" evidence="1">
    <location>
        <begin position="1"/>
        <end position="25"/>
    </location>
</feature>
<feature type="chain" id="PRO_5021242709" evidence="1">
    <location>
        <begin position="26"/>
        <end position="237"/>
    </location>
</feature>